<organism evidence="2 3">
    <name type="scientific">Streptomyces neyagawaensis</name>
    <dbReference type="NCBI Taxonomy" id="42238"/>
    <lineage>
        <taxon>Bacteria</taxon>
        <taxon>Bacillati</taxon>
        <taxon>Actinomycetota</taxon>
        <taxon>Actinomycetes</taxon>
        <taxon>Kitasatosporales</taxon>
        <taxon>Streptomycetaceae</taxon>
        <taxon>Streptomyces</taxon>
    </lineage>
</organism>
<gene>
    <name evidence="2" type="ORF">ABZ931_29635</name>
</gene>
<dbReference type="RefSeq" id="WP_359699308.1">
    <property type="nucleotide sequence ID" value="NZ_JBEYXT010000183.1"/>
</dbReference>
<dbReference type="Proteomes" id="UP001551189">
    <property type="component" value="Unassembled WGS sequence"/>
</dbReference>
<dbReference type="InterPro" id="IPR025566">
    <property type="entry name" value="DUF4331"/>
</dbReference>
<reference evidence="2 3" key="1">
    <citation type="submission" date="2024-06" db="EMBL/GenBank/DDBJ databases">
        <title>The Natural Products Discovery Center: Release of the First 8490 Sequenced Strains for Exploring Actinobacteria Biosynthetic Diversity.</title>
        <authorList>
            <person name="Kalkreuter E."/>
            <person name="Kautsar S.A."/>
            <person name="Yang D."/>
            <person name="Bader C.D."/>
            <person name="Teijaro C.N."/>
            <person name="Fluegel L."/>
            <person name="Davis C.M."/>
            <person name="Simpson J.R."/>
            <person name="Lauterbach L."/>
            <person name="Steele A.D."/>
            <person name="Gui C."/>
            <person name="Meng S."/>
            <person name="Li G."/>
            <person name="Viehrig K."/>
            <person name="Ye F."/>
            <person name="Su P."/>
            <person name="Kiefer A.F."/>
            <person name="Nichols A."/>
            <person name="Cepeda A.J."/>
            <person name="Yan W."/>
            <person name="Fan B."/>
            <person name="Jiang Y."/>
            <person name="Adhikari A."/>
            <person name="Zheng C.-J."/>
            <person name="Schuster L."/>
            <person name="Cowan T.M."/>
            <person name="Smanski M.J."/>
            <person name="Chevrette M.G."/>
            <person name="De Carvalho L.P.S."/>
            <person name="Shen B."/>
        </authorList>
    </citation>
    <scope>NUCLEOTIDE SEQUENCE [LARGE SCALE GENOMIC DNA]</scope>
    <source>
        <strain evidence="2 3">NPDC046851</strain>
    </source>
</reference>
<proteinExistence type="predicted"/>
<dbReference type="EMBL" id="JBEYXT010000183">
    <property type="protein sequence ID" value="MEU6805131.1"/>
    <property type="molecule type" value="Genomic_DNA"/>
</dbReference>
<comment type="caution">
    <text evidence="2">The sequence shown here is derived from an EMBL/GenBank/DDBJ whole genome shotgun (WGS) entry which is preliminary data.</text>
</comment>
<dbReference type="Pfam" id="PF14224">
    <property type="entry name" value="DUF4331"/>
    <property type="match status" value="1"/>
</dbReference>
<evidence type="ECO:0000313" key="2">
    <source>
        <dbReference type="EMBL" id="MEU6805131.1"/>
    </source>
</evidence>
<feature type="non-terminal residue" evidence="2">
    <location>
        <position position="150"/>
    </location>
</feature>
<keyword evidence="3" id="KW-1185">Reference proteome</keyword>
<evidence type="ECO:0000256" key="1">
    <source>
        <dbReference type="SAM" id="MobiDB-lite"/>
    </source>
</evidence>
<feature type="region of interest" description="Disordered" evidence="1">
    <location>
        <begin position="108"/>
        <end position="130"/>
    </location>
</feature>
<protein>
    <submittedName>
        <fullName evidence="2">DUF4331 family protein</fullName>
    </submittedName>
</protein>
<name>A0ABV3B7R2_9ACTN</name>
<feature type="compositionally biased region" description="Basic residues" evidence="1">
    <location>
        <begin position="109"/>
        <end position="124"/>
    </location>
</feature>
<evidence type="ECO:0000313" key="3">
    <source>
        <dbReference type="Proteomes" id="UP001551189"/>
    </source>
</evidence>
<sequence length="150" mass="16552">MADRFSGPRILFDPASDVADVFAFPSPDRPGCLVLVLDVFPAAAPTALFSDAITYRFRVRPVTPAAERAGFAVGDTEYGLDFTFATPGQIHTRRGRRAEDLRRTTTRPVLHRPRRRSRTPRVRAGHGGVLRGRRAPFGPVPAWTVAPCWA</sequence>
<accession>A0ABV3B7R2</accession>